<comment type="caution">
    <text evidence="1">The sequence shown here is derived from an EMBL/GenBank/DDBJ whole genome shotgun (WGS) entry which is preliminary data.</text>
</comment>
<accession>A0ABV8MPM5</accession>
<sequence>MDLFKEVMIWKRTGETSAVRYSCLQDMLTGKYAIQSADFFRLPIEGEQFRIFERQFVELLLDVSPRDRCMWFESPEEAITAHDHDFSVDTKNKPIQA</sequence>
<protein>
    <submittedName>
        <fullName evidence="1">Uncharacterized protein</fullName>
    </submittedName>
</protein>
<evidence type="ECO:0000313" key="1">
    <source>
        <dbReference type="EMBL" id="MFC4159284.1"/>
    </source>
</evidence>
<dbReference type="RefSeq" id="WP_378162880.1">
    <property type="nucleotide sequence ID" value="NZ_JBHSBU010000001.1"/>
</dbReference>
<proteinExistence type="predicted"/>
<name>A0ABV8MPM5_9NEIS</name>
<evidence type="ECO:0000313" key="2">
    <source>
        <dbReference type="Proteomes" id="UP001595791"/>
    </source>
</evidence>
<dbReference type="EMBL" id="JBHSBU010000001">
    <property type="protein sequence ID" value="MFC4159284.1"/>
    <property type="molecule type" value="Genomic_DNA"/>
</dbReference>
<dbReference type="Proteomes" id="UP001595791">
    <property type="component" value="Unassembled WGS sequence"/>
</dbReference>
<organism evidence="1 2">
    <name type="scientific">Chitinimonas lacunae</name>
    <dbReference type="NCBI Taxonomy" id="1963018"/>
    <lineage>
        <taxon>Bacteria</taxon>
        <taxon>Pseudomonadati</taxon>
        <taxon>Pseudomonadota</taxon>
        <taxon>Betaproteobacteria</taxon>
        <taxon>Neisseriales</taxon>
        <taxon>Chitinibacteraceae</taxon>
        <taxon>Chitinimonas</taxon>
    </lineage>
</organism>
<reference evidence="2" key="1">
    <citation type="journal article" date="2019" name="Int. J. Syst. Evol. Microbiol.">
        <title>The Global Catalogue of Microorganisms (GCM) 10K type strain sequencing project: providing services to taxonomists for standard genome sequencing and annotation.</title>
        <authorList>
            <consortium name="The Broad Institute Genomics Platform"/>
            <consortium name="The Broad Institute Genome Sequencing Center for Infectious Disease"/>
            <person name="Wu L."/>
            <person name="Ma J."/>
        </authorList>
    </citation>
    <scope>NUCLEOTIDE SEQUENCE [LARGE SCALE GENOMIC DNA]</scope>
    <source>
        <strain evidence="2">LMG 29894</strain>
    </source>
</reference>
<keyword evidence="2" id="KW-1185">Reference proteome</keyword>
<gene>
    <name evidence="1" type="ORF">ACFOW7_07935</name>
</gene>